<dbReference type="AlphaFoldDB" id="A0A0V1JWE8"/>
<gene>
    <name evidence="1" type="ORF">T4A_4777</name>
    <name evidence="2" type="ORF">T4B_1345</name>
    <name evidence="3" type="ORF">T4C_10345</name>
</gene>
<evidence type="ECO:0000313" key="3">
    <source>
        <dbReference type="EMBL" id="KRZ39305.1"/>
    </source>
</evidence>
<evidence type="ECO:0000313" key="1">
    <source>
        <dbReference type="EMBL" id="KRY73163.1"/>
    </source>
</evidence>
<protein>
    <submittedName>
        <fullName evidence="3">Uncharacterized protein</fullName>
    </submittedName>
</protein>
<dbReference type="EMBL" id="JYDS01000066">
    <property type="protein sequence ID" value="KRZ27805.1"/>
    <property type="molecule type" value="Genomic_DNA"/>
</dbReference>
<proteinExistence type="predicted"/>
<comment type="caution">
    <text evidence="3">The sequence shown here is derived from an EMBL/GenBank/DDBJ whole genome shotgun (WGS) entry which is preliminary data.</text>
</comment>
<evidence type="ECO:0000313" key="5">
    <source>
        <dbReference type="Proteomes" id="UP000054805"/>
    </source>
</evidence>
<dbReference type="Proteomes" id="UP000054632">
    <property type="component" value="Unassembled WGS sequence"/>
</dbReference>
<reference evidence="4 5" key="1">
    <citation type="submission" date="2015-01" db="EMBL/GenBank/DDBJ databases">
        <title>Evolution of Trichinella species and genotypes.</title>
        <authorList>
            <person name="Korhonen P.K."/>
            <person name="Edoardo P."/>
            <person name="Giuseppe L.R."/>
            <person name="Gasser R.B."/>
        </authorList>
    </citation>
    <scope>NUCLEOTIDE SEQUENCE [LARGE SCALE GENOMIC DNA]</scope>
    <source>
        <strain evidence="1">ISS13</strain>
        <strain evidence="3">ISS176</strain>
        <strain evidence="2">ISS588</strain>
    </source>
</reference>
<name>A0A0V1JWE8_TRIPS</name>
<accession>A0A0V1JWE8</accession>
<evidence type="ECO:0000313" key="4">
    <source>
        <dbReference type="Proteomes" id="UP000054632"/>
    </source>
</evidence>
<sequence>MKTFLEQICGEFKVTINQHVIVGKNPLKTSERIKVLPELNTSRIEYMIDRLNGDTLFSAIALKDAYLRMLVVAASEKYLIIATHNIKHNIVSNALRLVLVLRQLCSKNVMLFPPNTSPLVQLMDHKLLFKVKKGGIGKKTLLRIVLSEVDGSDLVPLIRNINLKHCCYMIEQGWKWISGSTLRASWMR</sequence>
<dbReference type="EMBL" id="JYDR01000037">
    <property type="protein sequence ID" value="KRY73163.1"/>
    <property type="molecule type" value="Genomic_DNA"/>
</dbReference>
<dbReference type="EMBL" id="JYDV01000037">
    <property type="protein sequence ID" value="KRZ39305.1"/>
    <property type="molecule type" value="Genomic_DNA"/>
</dbReference>
<keyword evidence="5" id="KW-1185">Reference proteome</keyword>
<organism evidence="3 6">
    <name type="scientific">Trichinella pseudospiralis</name>
    <name type="common">Parasitic roundworm</name>
    <dbReference type="NCBI Taxonomy" id="6337"/>
    <lineage>
        <taxon>Eukaryota</taxon>
        <taxon>Metazoa</taxon>
        <taxon>Ecdysozoa</taxon>
        <taxon>Nematoda</taxon>
        <taxon>Enoplea</taxon>
        <taxon>Dorylaimia</taxon>
        <taxon>Trichinellida</taxon>
        <taxon>Trichinellidae</taxon>
        <taxon>Trichinella</taxon>
    </lineage>
</organism>
<evidence type="ECO:0000313" key="2">
    <source>
        <dbReference type="EMBL" id="KRZ27805.1"/>
    </source>
</evidence>
<dbReference type="Proteomes" id="UP000054826">
    <property type="component" value="Unassembled WGS sequence"/>
</dbReference>
<dbReference type="Proteomes" id="UP000054805">
    <property type="component" value="Unassembled WGS sequence"/>
</dbReference>
<evidence type="ECO:0000313" key="6">
    <source>
        <dbReference type="Proteomes" id="UP000054826"/>
    </source>
</evidence>